<evidence type="ECO:0000256" key="2">
    <source>
        <dbReference type="ARBA" id="ARBA00008573"/>
    </source>
</evidence>
<comment type="similarity">
    <text evidence="2 6">Belongs to the DP1 family.</text>
</comment>
<keyword evidence="5 6" id="KW-0472">Membrane</keyword>
<comment type="caution">
    <text evidence="7">The sequence shown here is derived from an EMBL/GenBank/DDBJ whole genome shotgun (WGS) entry which is preliminary data.</text>
</comment>
<dbReference type="Pfam" id="PF03134">
    <property type="entry name" value="TB2_DP1_HVA22"/>
    <property type="match status" value="1"/>
</dbReference>
<organism evidence="7 8">
    <name type="scientific">Sinanodonta woodiana</name>
    <name type="common">Chinese pond mussel</name>
    <name type="synonym">Anodonta woodiana</name>
    <dbReference type="NCBI Taxonomy" id="1069815"/>
    <lineage>
        <taxon>Eukaryota</taxon>
        <taxon>Metazoa</taxon>
        <taxon>Spiralia</taxon>
        <taxon>Lophotrochozoa</taxon>
        <taxon>Mollusca</taxon>
        <taxon>Bivalvia</taxon>
        <taxon>Autobranchia</taxon>
        <taxon>Heteroconchia</taxon>
        <taxon>Palaeoheterodonta</taxon>
        <taxon>Unionida</taxon>
        <taxon>Unionoidea</taxon>
        <taxon>Unionidae</taxon>
        <taxon>Unioninae</taxon>
        <taxon>Sinanodonta</taxon>
    </lineage>
</organism>
<reference evidence="7 8" key="1">
    <citation type="submission" date="2024-11" db="EMBL/GenBank/DDBJ databases">
        <title>Chromosome-level genome assembly of the freshwater bivalve Anodonta woodiana.</title>
        <authorList>
            <person name="Chen X."/>
        </authorList>
    </citation>
    <scope>NUCLEOTIDE SEQUENCE [LARGE SCALE GENOMIC DNA]</scope>
    <source>
        <strain evidence="7">MN2024</strain>
        <tissue evidence="7">Gills</tissue>
    </source>
</reference>
<feature type="transmembrane region" description="Helical" evidence="6">
    <location>
        <begin position="94"/>
        <end position="115"/>
    </location>
</feature>
<evidence type="ECO:0000313" key="7">
    <source>
        <dbReference type="EMBL" id="KAL3866855.1"/>
    </source>
</evidence>
<evidence type="ECO:0000256" key="1">
    <source>
        <dbReference type="ARBA" id="ARBA00004141"/>
    </source>
</evidence>
<dbReference type="GO" id="GO:0016020">
    <property type="term" value="C:membrane"/>
    <property type="evidence" value="ECO:0007669"/>
    <property type="project" value="UniProtKB-SubCell"/>
</dbReference>
<dbReference type="PANTHER" id="PTHR12300">
    <property type="entry name" value="HVA22-LIKE PROTEINS"/>
    <property type="match status" value="1"/>
</dbReference>
<dbReference type="AlphaFoldDB" id="A0ABD3VYZ6"/>
<evidence type="ECO:0000256" key="4">
    <source>
        <dbReference type="ARBA" id="ARBA00022989"/>
    </source>
</evidence>
<evidence type="ECO:0000256" key="3">
    <source>
        <dbReference type="ARBA" id="ARBA00022692"/>
    </source>
</evidence>
<gene>
    <name evidence="7" type="ORF">ACJMK2_044114</name>
</gene>
<protein>
    <recommendedName>
        <fullName evidence="6">Receptor expression-enhancing protein</fullName>
    </recommendedName>
</protein>
<evidence type="ECO:0000256" key="5">
    <source>
        <dbReference type="ARBA" id="ARBA00023136"/>
    </source>
</evidence>
<dbReference type="InterPro" id="IPR004345">
    <property type="entry name" value="TB2_DP1_HVA22"/>
</dbReference>
<proteinExistence type="inferred from homology"/>
<keyword evidence="8" id="KW-1185">Reference proteome</keyword>
<accession>A0ABD3VYZ6</accession>
<evidence type="ECO:0000313" key="8">
    <source>
        <dbReference type="Proteomes" id="UP001634394"/>
    </source>
</evidence>
<name>A0ABD3VYZ6_SINWO</name>
<comment type="subcellular location">
    <subcellularLocation>
        <location evidence="1 6">Membrane</location>
        <topology evidence="1 6">Multi-pass membrane protein</topology>
    </subcellularLocation>
</comment>
<dbReference type="Proteomes" id="UP001634394">
    <property type="component" value="Unassembled WGS sequence"/>
</dbReference>
<keyword evidence="3 6" id="KW-0812">Transmembrane</keyword>
<sequence>MASGIKINVQTWKSNLNEALQEKNFVTDLLAKIEQKTGVGRLYIAMGFCVFLIVYLMVGYGAQFLCNFIGFLYPAYCSVKAIETTRKDDDTQWLIYWVVFATFSLLEIFTDIFLYWIPFYWLLKCLFLIWCMCSASWNGSLLIYNRLILPFVLRNERKIDEAIGKAAEVVRDVFGSARETVQDVVGNTAGEVAADMARRRFTEATKSE</sequence>
<dbReference type="PANTHER" id="PTHR12300:SF161">
    <property type="entry name" value="RECEPTOR EXPRESSION-ENHANCING PROTEIN"/>
    <property type="match status" value="1"/>
</dbReference>
<evidence type="ECO:0000256" key="6">
    <source>
        <dbReference type="RuleBase" id="RU362006"/>
    </source>
</evidence>
<feature type="transmembrane region" description="Helical" evidence="6">
    <location>
        <begin position="121"/>
        <end position="144"/>
    </location>
</feature>
<feature type="transmembrane region" description="Helical" evidence="6">
    <location>
        <begin position="42"/>
        <end position="73"/>
    </location>
</feature>
<dbReference type="EMBL" id="JBJQND010000009">
    <property type="protein sequence ID" value="KAL3866855.1"/>
    <property type="molecule type" value="Genomic_DNA"/>
</dbReference>
<keyword evidence="4 6" id="KW-1133">Transmembrane helix</keyword>